<evidence type="ECO:0000313" key="2">
    <source>
        <dbReference type="EMBL" id="GAA4442757.1"/>
    </source>
</evidence>
<accession>A0ABP8M3T3</accession>
<reference evidence="3" key="1">
    <citation type="journal article" date="2019" name="Int. J. Syst. Evol. Microbiol.">
        <title>The Global Catalogue of Microorganisms (GCM) 10K type strain sequencing project: providing services to taxonomists for standard genome sequencing and annotation.</title>
        <authorList>
            <consortium name="The Broad Institute Genomics Platform"/>
            <consortium name="The Broad Institute Genome Sequencing Center for Infectious Disease"/>
            <person name="Wu L."/>
            <person name="Ma J."/>
        </authorList>
    </citation>
    <scope>NUCLEOTIDE SEQUENCE [LARGE SCALE GENOMIC DNA]</scope>
    <source>
        <strain evidence="3">JCM 31920</strain>
    </source>
</reference>
<sequence length="203" mass="23241">MIRWLKSSPTVFIFILPAAFFLAACGSGGQDGYIPKPKGYQRIELPPHAYTRLPDKHPYTFQISKYARVLPDSFAPNEPDWIFIDYPKNKANIQLTYKKVNNNPKLLKEYIEDSYKLAAKHQIHATAIQEQILVTPNGKTVTFFRLLGDVPSPYQFYTTDSTRHFLRGAIYFPVANKGDSLAPVIDYLKADLLELINTLSWRN</sequence>
<dbReference type="EMBL" id="BAABEY010000028">
    <property type="protein sequence ID" value="GAA4442757.1"/>
    <property type="molecule type" value="Genomic_DNA"/>
</dbReference>
<dbReference type="PROSITE" id="PS51257">
    <property type="entry name" value="PROKAR_LIPOPROTEIN"/>
    <property type="match status" value="1"/>
</dbReference>
<name>A0ABP8M3T3_9BACT</name>
<keyword evidence="1" id="KW-0732">Signal</keyword>
<keyword evidence="3" id="KW-1185">Reference proteome</keyword>
<keyword evidence="2" id="KW-0449">Lipoprotein</keyword>
<dbReference type="InterPro" id="IPR019850">
    <property type="entry name" value="GldD-like"/>
</dbReference>
<gene>
    <name evidence="2" type="primary">gldD</name>
    <name evidence="2" type="ORF">GCM10023091_30100</name>
</gene>
<evidence type="ECO:0000256" key="1">
    <source>
        <dbReference type="SAM" id="SignalP"/>
    </source>
</evidence>
<proteinExistence type="predicted"/>
<feature type="signal peptide" evidence="1">
    <location>
        <begin position="1"/>
        <end position="23"/>
    </location>
</feature>
<feature type="chain" id="PRO_5045909492" evidence="1">
    <location>
        <begin position="24"/>
        <end position="203"/>
    </location>
</feature>
<dbReference type="NCBIfam" id="TIGR03512">
    <property type="entry name" value="GldD_lipo"/>
    <property type="match status" value="1"/>
</dbReference>
<dbReference type="Proteomes" id="UP001501508">
    <property type="component" value="Unassembled WGS sequence"/>
</dbReference>
<comment type="caution">
    <text evidence="2">The sequence shown here is derived from an EMBL/GenBank/DDBJ whole genome shotgun (WGS) entry which is preliminary data.</text>
</comment>
<protein>
    <submittedName>
        <fullName evidence="2">Gliding motility lipoprotein GldD</fullName>
    </submittedName>
</protein>
<organism evidence="2 3">
    <name type="scientific">Ravibacter arvi</name>
    <dbReference type="NCBI Taxonomy" id="2051041"/>
    <lineage>
        <taxon>Bacteria</taxon>
        <taxon>Pseudomonadati</taxon>
        <taxon>Bacteroidota</taxon>
        <taxon>Cytophagia</taxon>
        <taxon>Cytophagales</taxon>
        <taxon>Spirosomataceae</taxon>
        <taxon>Ravibacter</taxon>
    </lineage>
</organism>
<dbReference type="RefSeq" id="WP_345030656.1">
    <property type="nucleotide sequence ID" value="NZ_BAABEY010000028.1"/>
</dbReference>
<evidence type="ECO:0000313" key="3">
    <source>
        <dbReference type="Proteomes" id="UP001501508"/>
    </source>
</evidence>
<dbReference type="Pfam" id="PF25593">
    <property type="entry name" value="GldD_lipo"/>
    <property type="match status" value="1"/>
</dbReference>